<feature type="chain" id="PRO_5031227487" evidence="1">
    <location>
        <begin position="32"/>
        <end position="94"/>
    </location>
</feature>
<keyword evidence="3" id="KW-1185">Reference proteome</keyword>
<keyword evidence="1" id="KW-0732">Signal</keyword>
<organism evidence="2 3">
    <name type="scientific">Nonomuraea soli</name>
    <dbReference type="NCBI Taxonomy" id="1032476"/>
    <lineage>
        <taxon>Bacteria</taxon>
        <taxon>Bacillati</taxon>
        <taxon>Actinomycetota</taxon>
        <taxon>Actinomycetes</taxon>
        <taxon>Streptosporangiales</taxon>
        <taxon>Streptosporangiaceae</taxon>
        <taxon>Nonomuraea</taxon>
    </lineage>
</organism>
<dbReference type="EMBL" id="JACDUR010000007">
    <property type="protein sequence ID" value="MBA2895856.1"/>
    <property type="molecule type" value="Genomic_DNA"/>
</dbReference>
<dbReference type="RefSeq" id="WP_181614543.1">
    <property type="nucleotide sequence ID" value="NZ_BAABAM010000011.1"/>
</dbReference>
<evidence type="ECO:0000313" key="3">
    <source>
        <dbReference type="Proteomes" id="UP000530928"/>
    </source>
</evidence>
<evidence type="ECO:0000313" key="2">
    <source>
        <dbReference type="EMBL" id="MBA2895856.1"/>
    </source>
</evidence>
<proteinExistence type="predicted"/>
<protein>
    <submittedName>
        <fullName evidence="2">Spy/CpxP family protein refolding chaperone</fullName>
    </submittedName>
</protein>
<evidence type="ECO:0000256" key="1">
    <source>
        <dbReference type="SAM" id="SignalP"/>
    </source>
</evidence>
<accession>A0A7W0HUI9</accession>
<name>A0A7W0HUI9_9ACTN</name>
<dbReference type="AlphaFoldDB" id="A0A7W0HUI9"/>
<sequence>MFNIKRAVAAAALSAAMAGGALTLTTTSASAATQGVTASPMTMGPSCIWINKGSKLKVRKGERYNRLNVRYNFDTDTYHWKRVRGCAKVSRHSW</sequence>
<feature type="signal peptide" evidence="1">
    <location>
        <begin position="1"/>
        <end position="31"/>
    </location>
</feature>
<reference evidence="2 3" key="1">
    <citation type="submission" date="2020-07" db="EMBL/GenBank/DDBJ databases">
        <title>Genomic Encyclopedia of Type Strains, Phase IV (KMG-IV): sequencing the most valuable type-strain genomes for metagenomic binning, comparative biology and taxonomic classification.</title>
        <authorList>
            <person name="Goeker M."/>
        </authorList>
    </citation>
    <scope>NUCLEOTIDE SEQUENCE [LARGE SCALE GENOMIC DNA]</scope>
    <source>
        <strain evidence="2 3">DSM 45533</strain>
    </source>
</reference>
<dbReference type="Proteomes" id="UP000530928">
    <property type="component" value="Unassembled WGS sequence"/>
</dbReference>
<gene>
    <name evidence="2" type="ORF">HNR30_007242</name>
</gene>
<comment type="caution">
    <text evidence="2">The sequence shown here is derived from an EMBL/GenBank/DDBJ whole genome shotgun (WGS) entry which is preliminary data.</text>
</comment>